<dbReference type="InterPro" id="IPR000515">
    <property type="entry name" value="MetI-like"/>
</dbReference>
<keyword evidence="2" id="KW-0813">Transport</keyword>
<dbReference type="PANTHER" id="PTHR30151:SF40">
    <property type="entry name" value="TRANSPORT SYSTEM INTEGRAL MEMBRANE PROTEIN"/>
    <property type="match status" value="1"/>
</dbReference>
<gene>
    <name evidence="9" type="ORF">UFOPK3402_01177</name>
</gene>
<keyword evidence="4 7" id="KW-0812">Transmembrane</keyword>
<keyword evidence="3" id="KW-1003">Cell membrane</keyword>
<sequence>MPNSTPAQDATAVTIDDVRLADVARQMDKRTQVDDLGQLEAGLDALETHGRQKAKIRHTIARLLSPLIAIVAVLIIWQVIITLQWQPDYVIPAPQQVWDAISAQAEQQILWAATLNSIRRALQGFAIALIIATPIGVALGLNKTLRAIFGPLLTGLQQLPSVAWVPAAIIWFGLSDATIYTVVLLGAVPSISKGLISGIDQIPTIYLRAGKVLGARGYLSIRHILLPAAWPGYLSGLEQGWAFAWRSLMAAELIAVSPALGPGLGQMLDTGRSLGDMALVLGSIIVIMAVGVLVERVVFAPVRQRTLRNRGLLTA</sequence>
<dbReference type="CDD" id="cd06261">
    <property type="entry name" value="TM_PBP2"/>
    <property type="match status" value="1"/>
</dbReference>
<dbReference type="PANTHER" id="PTHR30151">
    <property type="entry name" value="ALKANE SULFONATE ABC TRANSPORTER-RELATED, MEMBRANE SUBUNIT"/>
    <property type="match status" value="1"/>
</dbReference>
<feature type="domain" description="ABC transmembrane type-1" evidence="8">
    <location>
        <begin position="114"/>
        <end position="298"/>
    </location>
</feature>
<organism evidence="9">
    <name type="scientific">freshwater metagenome</name>
    <dbReference type="NCBI Taxonomy" id="449393"/>
    <lineage>
        <taxon>unclassified sequences</taxon>
        <taxon>metagenomes</taxon>
        <taxon>ecological metagenomes</taxon>
    </lineage>
</organism>
<evidence type="ECO:0000256" key="2">
    <source>
        <dbReference type="ARBA" id="ARBA00022448"/>
    </source>
</evidence>
<comment type="subcellular location">
    <subcellularLocation>
        <location evidence="1">Cell membrane</location>
        <topology evidence="1">Multi-pass membrane protein</topology>
    </subcellularLocation>
</comment>
<evidence type="ECO:0000256" key="4">
    <source>
        <dbReference type="ARBA" id="ARBA00022692"/>
    </source>
</evidence>
<dbReference type="Pfam" id="PF00528">
    <property type="entry name" value="BPD_transp_1"/>
    <property type="match status" value="1"/>
</dbReference>
<evidence type="ECO:0000256" key="6">
    <source>
        <dbReference type="ARBA" id="ARBA00023136"/>
    </source>
</evidence>
<dbReference type="GO" id="GO:0005886">
    <property type="term" value="C:plasma membrane"/>
    <property type="evidence" value="ECO:0007669"/>
    <property type="project" value="UniProtKB-SubCell"/>
</dbReference>
<dbReference type="PROSITE" id="PS50928">
    <property type="entry name" value="ABC_TM1"/>
    <property type="match status" value="1"/>
</dbReference>
<name>A0A6J7EE56_9ZZZZ</name>
<dbReference type="EMBL" id="CAFBLS010000141">
    <property type="protein sequence ID" value="CAB4879585.1"/>
    <property type="molecule type" value="Genomic_DNA"/>
</dbReference>
<evidence type="ECO:0000256" key="1">
    <source>
        <dbReference type="ARBA" id="ARBA00004651"/>
    </source>
</evidence>
<dbReference type="SUPFAM" id="SSF161098">
    <property type="entry name" value="MetI-like"/>
    <property type="match status" value="1"/>
</dbReference>
<accession>A0A6J7EE56</accession>
<reference evidence="9" key="1">
    <citation type="submission" date="2020-05" db="EMBL/GenBank/DDBJ databases">
        <authorList>
            <person name="Chiriac C."/>
            <person name="Salcher M."/>
            <person name="Ghai R."/>
            <person name="Kavagutti S V."/>
        </authorList>
    </citation>
    <scope>NUCLEOTIDE SEQUENCE</scope>
</reference>
<feature type="transmembrane region" description="Helical" evidence="7">
    <location>
        <begin position="60"/>
        <end position="80"/>
    </location>
</feature>
<protein>
    <submittedName>
        <fullName evidence="9">Unannotated protein</fullName>
    </submittedName>
</protein>
<evidence type="ECO:0000313" key="9">
    <source>
        <dbReference type="EMBL" id="CAB4879585.1"/>
    </source>
</evidence>
<dbReference type="AlphaFoldDB" id="A0A6J7EE56"/>
<dbReference type="InterPro" id="IPR035906">
    <property type="entry name" value="MetI-like_sf"/>
</dbReference>
<proteinExistence type="predicted"/>
<evidence type="ECO:0000259" key="8">
    <source>
        <dbReference type="PROSITE" id="PS50928"/>
    </source>
</evidence>
<keyword evidence="6 7" id="KW-0472">Membrane</keyword>
<dbReference type="Gene3D" id="1.10.3720.10">
    <property type="entry name" value="MetI-like"/>
    <property type="match status" value="1"/>
</dbReference>
<evidence type="ECO:0000256" key="7">
    <source>
        <dbReference type="SAM" id="Phobius"/>
    </source>
</evidence>
<evidence type="ECO:0000256" key="3">
    <source>
        <dbReference type="ARBA" id="ARBA00022475"/>
    </source>
</evidence>
<keyword evidence="5 7" id="KW-1133">Transmembrane helix</keyword>
<evidence type="ECO:0000256" key="5">
    <source>
        <dbReference type="ARBA" id="ARBA00022989"/>
    </source>
</evidence>
<feature type="transmembrane region" description="Helical" evidence="7">
    <location>
        <begin position="162"/>
        <end position="188"/>
    </location>
</feature>
<feature type="transmembrane region" description="Helical" evidence="7">
    <location>
        <begin position="277"/>
        <end position="299"/>
    </location>
</feature>
<dbReference type="GO" id="GO:0055085">
    <property type="term" value="P:transmembrane transport"/>
    <property type="evidence" value="ECO:0007669"/>
    <property type="project" value="InterPro"/>
</dbReference>
<feature type="transmembrane region" description="Helical" evidence="7">
    <location>
        <begin position="121"/>
        <end position="141"/>
    </location>
</feature>